<sequence length="69" mass="8178">MENKQAYRAWNLFGKFLGMKFQCRFPSLQNRLNAVADGRNIYSGLQLEDSSKKHLKTLQELSCWWNHDD</sequence>
<dbReference type="Proteomes" id="UP000183832">
    <property type="component" value="Unassembled WGS sequence"/>
</dbReference>
<organism evidence="1 2">
    <name type="scientific">Clunio marinus</name>
    <dbReference type="NCBI Taxonomy" id="568069"/>
    <lineage>
        <taxon>Eukaryota</taxon>
        <taxon>Metazoa</taxon>
        <taxon>Ecdysozoa</taxon>
        <taxon>Arthropoda</taxon>
        <taxon>Hexapoda</taxon>
        <taxon>Insecta</taxon>
        <taxon>Pterygota</taxon>
        <taxon>Neoptera</taxon>
        <taxon>Endopterygota</taxon>
        <taxon>Diptera</taxon>
        <taxon>Nematocera</taxon>
        <taxon>Chironomoidea</taxon>
        <taxon>Chironomidae</taxon>
        <taxon>Clunio</taxon>
    </lineage>
</organism>
<gene>
    <name evidence="1" type="ORF">CLUMA_CG004699</name>
</gene>
<proteinExistence type="predicted"/>
<name>A0A1J1HSP6_9DIPT</name>
<evidence type="ECO:0000313" key="1">
    <source>
        <dbReference type="EMBL" id="CRK91011.1"/>
    </source>
</evidence>
<accession>A0A1J1HSP6</accession>
<dbReference type="EMBL" id="CVRI01000020">
    <property type="protein sequence ID" value="CRK91011.1"/>
    <property type="molecule type" value="Genomic_DNA"/>
</dbReference>
<dbReference type="AlphaFoldDB" id="A0A1J1HSP6"/>
<reference evidence="1 2" key="1">
    <citation type="submission" date="2015-04" db="EMBL/GenBank/DDBJ databases">
        <authorList>
            <person name="Syromyatnikov M.Y."/>
            <person name="Popov V.N."/>
        </authorList>
    </citation>
    <scope>NUCLEOTIDE SEQUENCE [LARGE SCALE GENOMIC DNA]</scope>
</reference>
<keyword evidence="2" id="KW-1185">Reference proteome</keyword>
<evidence type="ECO:0000313" key="2">
    <source>
        <dbReference type="Proteomes" id="UP000183832"/>
    </source>
</evidence>
<protein>
    <submittedName>
        <fullName evidence="1">CLUMA_CG004699, isoform A</fullName>
    </submittedName>
</protein>